<dbReference type="EMBL" id="VTPC01090914">
    <property type="protein sequence ID" value="KAF2880760.1"/>
    <property type="molecule type" value="Genomic_DNA"/>
</dbReference>
<evidence type="ECO:0000256" key="5">
    <source>
        <dbReference type="ARBA" id="ARBA00017036"/>
    </source>
</evidence>
<feature type="compositionally biased region" description="Acidic residues" evidence="10">
    <location>
        <begin position="190"/>
        <end position="199"/>
    </location>
</feature>
<organism evidence="12 13">
    <name type="scientific">Ignelater luminosus</name>
    <name type="common">Cucubano</name>
    <name type="synonym">Pyrophorus luminosus</name>
    <dbReference type="NCBI Taxonomy" id="2038154"/>
    <lineage>
        <taxon>Eukaryota</taxon>
        <taxon>Metazoa</taxon>
        <taxon>Ecdysozoa</taxon>
        <taxon>Arthropoda</taxon>
        <taxon>Hexapoda</taxon>
        <taxon>Insecta</taxon>
        <taxon>Pterygota</taxon>
        <taxon>Neoptera</taxon>
        <taxon>Endopterygota</taxon>
        <taxon>Coleoptera</taxon>
        <taxon>Polyphaga</taxon>
        <taxon>Elateriformia</taxon>
        <taxon>Elateroidea</taxon>
        <taxon>Elateridae</taxon>
        <taxon>Agrypninae</taxon>
        <taxon>Pyrophorini</taxon>
        <taxon>Ignelater</taxon>
    </lineage>
</organism>
<comment type="function">
    <text evidence="1">Directs RNA polymerase II nuclear import.</text>
</comment>
<evidence type="ECO:0000256" key="2">
    <source>
        <dbReference type="ARBA" id="ARBA00004123"/>
    </source>
</evidence>
<dbReference type="InterPro" id="IPR013883">
    <property type="entry name" value="TF_Iwr1_dom"/>
</dbReference>
<dbReference type="PANTHER" id="PTHR31196:SF2">
    <property type="entry name" value="RNA POLYMERASE II NUCLEAR LOCALIZATION PROTEIN SLC7A6OS-RELATED"/>
    <property type="match status" value="1"/>
</dbReference>
<comment type="subcellular location">
    <subcellularLocation>
        <location evidence="3">Cytoplasm</location>
    </subcellularLocation>
    <subcellularLocation>
        <location evidence="2">Nucleus</location>
    </subcellularLocation>
</comment>
<sequence length="292" mass="33468">MAAVIRIKRHLNEDPLDAVLLNCKKRKTDDANGQEVDLSAVLKFAGTVADPQEDVFKHIRKPTKAETEDQFKKRTPDIIKKLRLENQESSKSNRYKVVNSFRSNESSLMEENAASDLNCTIVDIETSDTKVDTNVVDKESNSSKQKFVYDLYYTNSDDLGDADLNELISVYPLSDGVIYGTQYDDKCNDESDNDSEDSNAENNWRNDYPDESDVESPIEQDDNDSVTEADMLRAMNRVGLDDDLSSDDYEEAFGYEREEDSGRNYSRFKEKMQKQMSEDFCYYDDYDDSCTP</sequence>
<keyword evidence="13" id="KW-1185">Reference proteome</keyword>
<dbReference type="GO" id="GO:0005634">
    <property type="term" value="C:nucleus"/>
    <property type="evidence" value="ECO:0007669"/>
    <property type="project" value="UniProtKB-SubCell"/>
</dbReference>
<evidence type="ECO:0000256" key="9">
    <source>
        <dbReference type="ARBA" id="ARBA00023242"/>
    </source>
</evidence>
<feature type="domain" description="Transcription factor Iwr1" evidence="11">
    <location>
        <begin position="146"/>
        <end position="211"/>
    </location>
</feature>
<evidence type="ECO:0000256" key="1">
    <source>
        <dbReference type="ARBA" id="ARBA00003202"/>
    </source>
</evidence>
<evidence type="ECO:0000256" key="8">
    <source>
        <dbReference type="ARBA" id="ARBA00022927"/>
    </source>
</evidence>
<proteinExistence type="inferred from homology"/>
<feature type="region of interest" description="Disordered" evidence="10">
    <location>
        <begin position="182"/>
        <end position="262"/>
    </location>
</feature>
<evidence type="ECO:0000256" key="3">
    <source>
        <dbReference type="ARBA" id="ARBA00004496"/>
    </source>
</evidence>
<accession>A0A8K0C4U3</accession>
<dbReference type="GO" id="GO:0015031">
    <property type="term" value="P:protein transport"/>
    <property type="evidence" value="ECO:0007669"/>
    <property type="project" value="UniProtKB-KW"/>
</dbReference>
<keyword evidence="7" id="KW-0963">Cytoplasm</keyword>
<dbReference type="GO" id="GO:0032502">
    <property type="term" value="P:developmental process"/>
    <property type="evidence" value="ECO:0007669"/>
    <property type="project" value="TreeGrafter"/>
</dbReference>
<evidence type="ECO:0000313" key="12">
    <source>
        <dbReference type="EMBL" id="KAF2880760.1"/>
    </source>
</evidence>
<comment type="caution">
    <text evidence="12">The sequence shown here is derived from an EMBL/GenBank/DDBJ whole genome shotgun (WGS) entry which is preliminary data.</text>
</comment>
<reference evidence="12" key="1">
    <citation type="submission" date="2019-08" db="EMBL/GenBank/DDBJ databases">
        <title>The genome of the North American firefly Photinus pyralis.</title>
        <authorList>
            <consortium name="Photinus pyralis genome working group"/>
            <person name="Fallon T.R."/>
            <person name="Sander Lower S.E."/>
            <person name="Weng J.-K."/>
        </authorList>
    </citation>
    <scope>NUCLEOTIDE SEQUENCE</scope>
    <source>
        <strain evidence="12">TRF0915ILg1</strain>
        <tissue evidence="12">Whole body</tissue>
    </source>
</reference>
<dbReference type="Pfam" id="PF08574">
    <property type="entry name" value="Iwr1"/>
    <property type="match status" value="1"/>
</dbReference>
<dbReference type="Proteomes" id="UP000801492">
    <property type="component" value="Unassembled WGS sequence"/>
</dbReference>
<evidence type="ECO:0000313" key="13">
    <source>
        <dbReference type="Proteomes" id="UP000801492"/>
    </source>
</evidence>
<dbReference type="GO" id="GO:0005737">
    <property type="term" value="C:cytoplasm"/>
    <property type="evidence" value="ECO:0007669"/>
    <property type="project" value="UniProtKB-SubCell"/>
</dbReference>
<evidence type="ECO:0000256" key="10">
    <source>
        <dbReference type="SAM" id="MobiDB-lite"/>
    </source>
</evidence>
<evidence type="ECO:0000259" key="11">
    <source>
        <dbReference type="Pfam" id="PF08574"/>
    </source>
</evidence>
<feature type="compositionally biased region" description="Acidic residues" evidence="10">
    <location>
        <begin position="209"/>
        <end position="227"/>
    </location>
</feature>
<gene>
    <name evidence="12" type="ORF">ILUMI_25411</name>
</gene>
<keyword evidence="6" id="KW-0813">Transport</keyword>
<protein>
    <recommendedName>
        <fullName evidence="5">Probable RNA polymerase II nuclear localization protein SLC7A6OS</fullName>
    </recommendedName>
</protein>
<dbReference type="OrthoDB" id="6255506at2759"/>
<evidence type="ECO:0000256" key="7">
    <source>
        <dbReference type="ARBA" id="ARBA00022490"/>
    </source>
</evidence>
<evidence type="ECO:0000256" key="6">
    <source>
        <dbReference type="ARBA" id="ARBA00022448"/>
    </source>
</evidence>
<comment type="similarity">
    <text evidence="4">Belongs to the IWR1/SLC7A6OS family.</text>
</comment>
<evidence type="ECO:0000256" key="4">
    <source>
        <dbReference type="ARBA" id="ARBA00010218"/>
    </source>
</evidence>
<dbReference type="InterPro" id="IPR040218">
    <property type="entry name" value="SLC7A6OS"/>
</dbReference>
<feature type="compositionally biased region" description="Acidic residues" evidence="10">
    <location>
        <begin position="241"/>
        <end position="253"/>
    </location>
</feature>
<keyword evidence="9" id="KW-0539">Nucleus</keyword>
<name>A0A8K0C4U3_IGNLU</name>
<dbReference type="PANTHER" id="PTHR31196">
    <property type="entry name" value="RNA POLYMERASE II NUCLEAR LOCALIZATION PROTEIN SLC7A6OS-RELATED"/>
    <property type="match status" value="1"/>
</dbReference>
<dbReference type="AlphaFoldDB" id="A0A8K0C4U3"/>
<keyword evidence="8" id="KW-0653">Protein transport</keyword>